<organism evidence="2 3">
    <name type="scientific">Pseudoflavonifractor hominis</name>
    <dbReference type="NCBI Taxonomy" id="2763059"/>
    <lineage>
        <taxon>Bacteria</taxon>
        <taxon>Bacillati</taxon>
        <taxon>Bacillota</taxon>
        <taxon>Clostridia</taxon>
        <taxon>Eubacteriales</taxon>
        <taxon>Oscillospiraceae</taxon>
        <taxon>Pseudoflavonifractor</taxon>
    </lineage>
</organism>
<name>A0ABR7HT79_9FIRM</name>
<proteinExistence type="predicted"/>
<reference evidence="2 3" key="1">
    <citation type="submission" date="2020-08" db="EMBL/GenBank/DDBJ databases">
        <title>Genome public.</title>
        <authorList>
            <person name="Liu C."/>
            <person name="Sun Q."/>
        </authorList>
    </citation>
    <scope>NUCLEOTIDE SEQUENCE [LARGE SCALE GENOMIC DNA]</scope>
    <source>
        <strain evidence="2 3">New-38</strain>
    </source>
</reference>
<keyword evidence="1" id="KW-0175">Coiled coil</keyword>
<evidence type="ECO:0000256" key="1">
    <source>
        <dbReference type="SAM" id="Coils"/>
    </source>
</evidence>
<feature type="coiled-coil region" evidence="1">
    <location>
        <begin position="90"/>
        <end position="163"/>
    </location>
</feature>
<dbReference type="RefSeq" id="WP_186963595.1">
    <property type="nucleotide sequence ID" value="NZ_JACOPR010000004.1"/>
</dbReference>
<keyword evidence="3" id="KW-1185">Reference proteome</keyword>
<protein>
    <submittedName>
        <fullName evidence="2">Uncharacterized protein</fullName>
    </submittedName>
</protein>
<evidence type="ECO:0000313" key="2">
    <source>
        <dbReference type="EMBL" id="MBC5730723.1"/>
    </source>
</evidence>
<sequence length="313" mass="35366">MRPYDEQLRALQAQCARKKKLEATVAELRAQRDTYTARTQELEQQFQEEQADVDRLEGRSLSAFFYQVIGKMDEKLTQEKREAYAARVKYDAAVRELDGVKCDLRRSEEELDSLRDCEQRYASLRQEKTQAVKAAGGSTAEEILTLEERSAYLESQVRELEEACAAGQAALVTADQIADSLQSAESWGTWDLVGGGLFADLAKHDHLDKAQASVESLQSRLRHFKTELADVTITADFQVSIDGFLRMADYFFDGLFADWAVLDQIHQSQAQIQDTRNQICGVLGHLQTLMDQATAERDSLQQEITRLVDSVPM</sequence>
<dbReference type="EMBL" id="JACOPR010000004">
    <property type="protein sequence ID" value="MBC5730723.1"/>
    <property type="molecule type" value="Genomic_DNA"/>
</dbReference>
<dbReference type="Proteomes" id="UP000660021">
    <property type="component" value="Unassembled WGS sequence"/>
</dbReference>
<gene>
    <name evidence="2" type="ORF">H8S34_07725</name>
</gene>
<feature type="coiled-coil region" evidence="1">
    <location>
        <begin position="283"/>
        <end position="310"/>
    </location>
</feature>
<evidence type="ECO:0000313" key="3">
    <source>
        <dbReference type="Proteomes" id="UP000660021"/>
    </source>
</evidence>
<feature type="coiled-coil region" evidence="1">
    <location>
        <begin position="11"/>
        <end position="59"/>
    </location>
</feature>
<comment type="caution">
    <text evidence="2">The sequence shown here is derived from an EMBL/GenBank/DDBJ whole genome shotgun (WGS) entry which is preliminary data.</text>
</comment>
<accession>A0ABR7HT79</accession>